<gene>
    <name evidence="1" type="ORF">BDY19DRAFT_998830</name>
</gene>
<comment type="caution">
    <text evidence="1">The sequence shown here is derived from an EMBL/GenBank/DDBJ whole genome shotgun (WGS) entry which is preliminary data.</text>
</comment>
<dbReference type="EMBL" id="MU274992">
    <property type="protein sequence ID" value="KAI0083123.1"/>
    <property type="molecule type" value="Genomic_DNA"/>
</dbReference>
<evidence type="ECO:0000313" key="1">
    <source>
        <dbReference type="EMBL" id="KAI0083123.1"/>
    </source>
</evidence>
<evidence type="ECO:0000313" key="2">
    <source>
        <dbReference type="Proteomes" id="UP001055072"/>
    </source>
</evidence>
<organism evidence="1 2">
    <name type="scientific">Irpex rosettiformis</name>
    <dbReference type="NCBI Taxonomy" id="378272"/>
    <lineage>
        <taxon>Eukaryota</taxon>
        <taxon>Fungi</taxon>
        <taxon>Dikarya</taxon>
        <taxon>Basidiomycota</taxon>
        <taxon>Agaricomycotina</taxon>
        <taxon>Agaricomycetes</taxon>
        <taxon>Polyporales</taxon>
        <taxon>Irpicaceae</taxon>
        <taxon>Irpex</taxon>
    </lineage>
</organism>
<proteinExistence type="predicted"/>
<protein>
    <submittedName>
        <fullName evidence="1">Uncharacterized protein</fullName>
    </submittedName>
</protein>
<sequence>MSHNANDTAPGPTSSIVQPLQDVSLSLLTRILFLSILRIARTCHAVRLAVRDYFSWMSDVDERLSQFFNDPLAFWSLQALSRSKTVEH</sequence>
<dbReference type="Proteomes" id="UP001055072">
    <property type="component" value="Unassembled WGS sequence"/>
</dbReference>
<name>A0ACB8TMC5_9APHY</name>
<accession>A0ACB8TMC5</accession>
<keyword evidence="2" id="KW-1185">Reference proteome</keyword>
<reference evidence="1" key="1">
    <citation type="journal article" date="2021" name="Environ. Microbiol.">
        <title>Gene family expansions and transcriptome signatures uncover fungal adaptations to wood decay.</title>
        <authorList>
            <person name="Hage H."/>
            <person name="Miyauchi S."/>
            <person name="Viragh M."/>
            <person name="Drula E."/>
            <person name="Min B."/>
            <person name="Chaduli D."/>
            <person name="Navarro D."/>
            <person name="Favel A."/>
            <person name="Norest M."/>
            <person name="Lesage-Meessen L."/>
            <person name="Balint B."/>
            <person name="Merenyi Z."/>
            <person name="de Eugenio L."/>
            <person name="Morin E."/>
            <person name="Martinez A.T."/>
            <person name="Baldrian P."/>
            <person name="Stursova M."/>
            <person name="Martinez M.J."/>
            <person name="Novotny C."/>
            <person name="Magnuson J.K."/>
            <person name="Spatafora J.W."/>
            <person name="Maurice S."/>
            <person name="Pangilinan J."/>
            <person name="Andreopoulos W."/>
            <person name="LaButti K."/>
            <person name="Hundley H."/>
            <person name="Na H."/>
            <person name="Kuo A."/>
            <person name="Barry K."/>
            <person name="Lipzen A."/>
            <person name="Henrissat B."/>
            <person name="Riley R."/>
            <person name="Ahrendt S."/>
            <person name="Nagy L.G."/>
            <person name="Grigoriev I.V."/>
            <person name="Martin F."/>
            <person name="Rosso M.N."/>
        </authorList>
    </citation>
    <scope>NUCLEOTIDE SEQUENCE</scope>
    <source>
        <strain evidence="1">CBS 384.51</strain>
    </source>
</reference>